<dbReference type="PANTHER" id="PTHR21089:SF1">
    <property type="entry name" value="BIFUNCTIONAL 3-DEHYDROQUINATE DEHYDRATASE_SHIKIMATE DEHYDROGENASE, CHLOROPLASTIC"/>
    <property type="match status" value="1"/>
</dbReference>
<feature type="binding site" evidence="9">
    <location>
        <position position="288"/>
    </location>
    <ligand>
        <name>shikimate</name>
        <dbReference type="ChEBI" id="CHEBI:36208"/>
    </ligand>
</feature>
<dbReference type="InterPro" id="IPR013708">
    <property type="entry name" value="Shikimate_DH-bd_N"/>
</dbReference>
<dbReference type="SUPFAM" id="SSF51735">
    <property type="entry name" value="NAD(P)-binding Rossmann-fold domains"/>
    <property type="match status" value="1"/>
</dbReference>
<evidence type="ECO:0000256" key="8">
    <source>
        <dbReference type="HAMAP-Rule" id="MF_00214"/>
    </source>
</evidence>
<comment type="pathway">
    <text evidence="1 9">Metabolic intermediate biosynthesis; chorismate biosynthesis; chorismate from D-erythrose 4-phosphate and phosphoenolpyruvate: step 4/7.</text>
</comment>
<evidence type="ECO:0000259" key="11">
    <source>
        <dbReference type="Pfam" id="PF08501"/>
    </source>
</evidence>
<comment type="similarity">
    <text evidence="8">Belongs to the type-I 3-dehydroquinase family.</text>
</comment>
<dbReference type="Gene3D" id="3.40.50.720">
    <property type="entry name" value="NAD(P)-binding Rossmann-like Domain"/>
    <property type="match status" value="1"/>
</dbReference>
<dbReference type="SUPFAM" id="SSF53223">
    <property type="entry name" value="Aminoacid dehydrogenase-like, N-terminal domain"/>
    <property type="match status" value="1"/>
</dbReference>
<dbReference type="HAMAP" id="MF_00214">
    <property type="entry name" value="AroD"/>
    <property type="match status" value="1"/>
</dbReference>
<feature type="binding site" evidence="9">
    <location>
        <position position="439"/>
    </location>
    <ligand>
        <name>NADP(+)</name>
        <dbReference type="ChEBI" id="CHEBI:58349"/>
    </ligand>
</feature>
<evidence type="ECO:0000256" key="7">
    <source>
        <dbReference type="ARBA" id="ARBA00049442"/>
    </source>
</evidence>
<protein>
    <recommendedName>
        <fullName evidence="8 9">Multifunctional fusion protein</fullName>
    </recommendedName>
    <domain>
        <recommendedName>
            <fullName evidence="8">3-dehydroquinate dehydratase</fullName>
            <shortName evidence="8">3-dehydroquinase</shortName>
            <ecNumber evidence="8">4.2.1.10</ecNumber>
        </recommendedName>
        <alternativeName>
            <fullName evidence="8">Type I DHQase</fullName>
        </alternativeName>
        <alternativeName>
            <fullName evidence="8">Type I dehydroquinase</fullName>
            <shortName evidence="8">DHQ1</shortName>
        </alternativeName>
    </domain>
    <domain>
        <recommendedName>
            <fullName evidence="9">Shikimate dehydrogenase (NADP(+))</fullName>
            <shortName evidence="9">SDH</shortName>
            <ecNumber evidence="9">1.1.1.25</ecNumber>
        </recommendedName>
    </domain>
</protein>
<dbReference type="Gene3D" id="3.40.50.10860">
    <property type="entry name" value="Leucine Dehydrogenase, chain A, domain 1"/>
    <property type="match status" value="1"/>
</dbReference>
<dbReference type="EMBL" id="JAFITR010000008">
    <property type="protein sequence ID" value="MBN4066585.1"/>
    <property type="molecule type" value="Genomic_DNA"/>
</dbReference>
<dbReference type="InterPro" id="IPR018508">
    <property type="entry name" value="3-dehydroquinate_DH_AS"/>
</dbReference>
<feature type="domain" description="Quinate/shikimate 5-dehydrogenase/glutamyl-tRNA reductase" evidence="10">
    <location>
        <begin position="337"/>
        <end position="390"/>
    </location>
</feature>
<dbReference type="InterPro" id="IPR006151">
    <property type="entry name" value="Shikm_DH/Glu-tRNA_Rdtase"/>
</dbReference>
<keyword evidence="3 9" id="KW-0521">NADP</keyword>
<name>A0ABS3AQH5_9BACT</name>
<reference evidence="12 13" key="1">
    <citation type="submission" date="2021-02" db="EMBL/GenBank/DDBJ databases">
        <title>Activity-based single-cell genomes from oceanic crustal fluid captures similar information to metagenomic and metatranscriptomic surveys with orders of magnitude less sampling.</title>
        <authorList>
            <person name="D'Angelo T.S."/>
            <person name="Orcutt B.N."/>
        </authorList>
    </citation>
    <scope>NUCLEOTIDE SEQUENCE [LARGE SCALE GENOMIC DNA]</scope>
    <source>
        <strain evidence="12">AH-315-G07</strain>
    </source>
</reference>
<dbReference type="GO" id="GO:0004764">
    <property type="term" value="F:shikimate 3-dehydrogenase (NADP+) activity"/>
    <property type="evidence" value="ECO:0007669"/>
    <property type="project" value="UniProtKB-EC"/>
</dbReference>
<keyword evidence="4 9" id="KW-0560">Oxidoreductase</keyword>
<dbReference type="Proteomes" id="UP000722121">
    <property type="component" value="Unassembled WGS sequence"/>
</dbReference>
<comment type="similarity">
    <text evidence="9">Belongs to the shikimate dehydrogenase family.</text>
</comment>
<dbReference type="Pfam" id="PF01487">
    <property type="entry name" value="DHquinase_I"/>
    <property type="match status" value="1"/>
</dbReference>
<feature type="binding site" evidence="8">
    <location>
        <position position="209"/>
    </location>
    <ligand>
        <name>3-dehydroquinate</name>
        <dbReference type="ChEBI" id="CHEBI:32364"/>
    </ligand>
</feature>
<dbReference type="InterPro" id="IPR001381">
    <property type="entry name" value="DHquinase_I"/>
</dbReference>
<evidence type="ECO:0000256" key="1">
    <source>
        <dbReference type="ARBA" id="ARBA00004871"/>
    </source>
</evidence>
<keyword evidence="13" id="KW-1185">Reference proteome</keyword>
<dbReference type="SUPFAM" id="SSF51569">
    <property type="entry name" value="Aldolase"/>
    <property type="match status" value="1"/>
</dbReference>
<dbReference type="NCBIfam" id="TIGR00507">
    <property type="entry name" value="aroE"/>
    <property type="match status" value="1"/>
</dbReference>
<feature type="binding site" evidence="9">
    <location>
        <begin position="374"/>
        <end position="379"/>
    </location>
    <ligand>
        <name>NADP(+)</name>
        <dbReference type="ChEBI" id="CHEBI:58349"/>
    </ligand>
</feature>
<proteinExistence type="inferred from homology"/>
<comment type="catalytic activity">
    <reaction evidence="8">
        <text>3-dehydroquinate = 3-dehydroshikimate + H2O</text>
        <dbReference type="Rhea" id="RHEA:21096"/>
        <dbReference type="ChEBI" id="CHEBI:15377"/>
        <dbReference type="ChEBI" id="CHEBI:16630"/>
        <dbReference type="ChEBI" id="CHEBI:32364"/>
        <dbReference type="EC" id="4.2.1.10"/>
    </reaction>
</comment>
<feature type="domain" description="Shikimate dehydrogenase substrate binding N-terminal" evidence="11">
    <location>
        <begin position="233"/>
        <end position="315"/>
    </location>
</feature>
<keyword evidence="2 8" id="KW-0028">Amino-acid biosynthesis</keyword>
<accession>A0ABS3AQH5</accession>
<keyword evidence="6 8" id="KW-0456">Lyase</keyword>
<dbReference type="Gene3D" id="3.20.20.70">
    <property type="entry name" value="Aldolase class I"/>
    <property type="match status" value="1"/>
</dbReference>
<dbReference type="InterPro" id="IPR013785">
    <property type="entry name" value="Aldolase_TIM"/>
</dbReference>
<comment type="subunit">
    <text evidence="8">Homodimer.</text>
</comment>
<organism evidence="12 13">
    <name type="scientific">Simkania negevensis</name>
    <dbReference type="NCBI Taxonomy" id="83561"/>
    <lineage>
        <taxon>Bacteria</taxon>
        <taxon>Pseudomonadati</taxon>
        <taxon>Chlamydiota</taxon>
        <taxon>Chlamydiia</taxon>
        <taxon>Parachlamydiales</taxon>
        <taxon>Simkaniaceae</taxon>
        <taxon>Simkania</taxon>
    </lineage>
</organism>
<evidence type="ECO:0000313" key="12">
    <source>
        <dbReference type="EMBL" id="MBN4066585.1"/>
    </source>
</evidence>
<dbReference type="Pfam" id="PF08501">
    <property type="entry name" value="Shikimate_dh_N"/>
    <property type="match status" value="1"/>
</dbReference>
<sequence>MAMLCASVIGPTIREINRQIDDALSWCDLVELRLDLFDFWNLPYVDGIVQRLEVPVVLTLRSHEHGGKFCGTIEQRCQRLESLIKLQPAYLDVEIDTPIEFVQMLRMEAPQVVLIRSYHDFMSTPSDLNAMLANDDIEGMVIKVMTYANTGCDALRMLHAVRQETSNGRRIIGMCMGEDGVSTRILAPWVGSAITFAAVDGENMAAPGQLQGRDLLERYRYRSLTDRSAVYGLIGDPVAHSMGHRLHNACFAQHGLDAVYVKWRMMADGLANFFEYAEALGISGLSVTMPLKEAVIPYLDEIDDVASAAQAVNTIIFDGKKKLGYNTDAGGALDAIEVVEKVAKKRMVIIGAGATARAIAYEAKKRGAKVLILNRTEEKALSAAKRLGCKGAGLGRLAKECKKGYQILVNATPIGMDERISESAVGSDMICPDSIVMDVVSKQDDTPLLQAAKERGCHTISGREMFVNQAVRQFNIWFPQAINSDLTKQTLYDVVYNAVAD</sequence>
<feature type="binding site" evidence="8">
    <location>
        <position position="7"/>
    </location>
    <ligand>
        <name>3-dehydroquinate</name>
        <dbReference type="ChEBI" id="CHEBI:32364"/>
    </ligand>
</feature>
<feature type="binding site" evidence="8">
    <location>
        <position position="61"/>
    </location>
    <ligand>
        <name>3-dehydroquinate</name>
        <dbReference type="ChEBI" id="CHEBI:32364"/>
    </ligand>
</feature>
<evidence type="ECO:0000256" key="2">
    <source>
        <dbReference type="ARBA" id="ARBA00022605"/>
    </source>
</evidence>
<dbReference type="Pfam" id="PF01488">
    <property type="entry name" value="Shikimate_DH"/>
    <property type="match status" value="1"/>
</dbReference>
<dbReference type="InterPro" id="IPR046346">
    <property type="entry name" value="Aminoacid_DH-like_N_sf"/>
</dbReference>
<comment type="pathway">
    <text evidence="8">Metabolic intermediate biosynthesis; chorismate biosynthesis; chorismate from D-erythrose 4-phosphate and phosphoenolpyruvate: step 3/7.</text>
</comment>
<evidence type="ECO:0000313" key="13">
    <source>
        <dbReference type="Proteomes" id="UP000722121"/>
    </source>
</evidence>
<comment type="caution">
    <text evidence="12">The sequence shown here is derived from an EMBL/GenBank/DDBJ whole genome shotgun (WGS) entry which is preliminary data.</text>
</comment>
<evidence type="ECO:0000259" key="10">
    <source>
        <dbReference type="Pfam" id="PF01488"/>
    </source>
</evidence>
<dbReference type="CDD" id="cd01065">
    <property type="entry name" value="NAD_bind_Shikimate_DH"/>
    <property type="match status" value="1"/>
</dbReference>
<comment type="function">
    <text evidence="8">Involved in the third step of the chorismate pathway, which leads to the biosynthesis of aromatic amino acids. Catalyzes the cis-dehydration of 3-dehydroquinate (DHQ) and introduces the first double bond of the aromatic ring to yield 3-dehydroshikimate.</text>
</comment>
<dbReference type="PANTHER" id="PTHR21089">
    <property type="entry name" value="SHIKIMATE DEHYDROGENASE"/>
    <property type="match status" value="1"/>
</dbReference>
<evidence type="ECO:0000256" key="3">
    <source>
        <dbReference type="ARBA" id="ARBA00022857"/>
    </source>
</evidence>
<evidence type="ECO:0000256" key="5">
    <source>
        <dbReference type="ARBA" id="ARBA00023141"/>
    </source>
</evidence>
<dbReference type="CDD" id="cd00502">
    <property type="entry name" value="DHQase_I"/>
    <property type="match status" value="1"/>
</dbReference>
<dbReference type="InterPro" id="IPR036291">
    <property type="entry name" value="NAD(P)-bd_dom_sf"/>
</dbReference>
<dbReference type="EC" id="4.2.1.10" evidence="8"/>
<feature type="binding site" evidence="9">
    <location>
        <position position="313"/>
    </location>
    <ligand>
        <name>shikimate</name>
        <dbReference type="ChEBI" id="CHEBI:36208"/>
    </ligand>
</feature>
<keyword evidence="5 8" id="KW-0057">Aromatic amino acid biosynthesis</keyword>
<evidence type="ECO:0000256" key="6">
    <source>
        <dbReference type="ARBA" id="ARBA00023239"/>
    </source>
</evidence>
<feature type="active site" description="Proton acceptor" evidence="9">
    <location>
        <position position="292"/>
    </location>
</feature>
<feature type="active site" description="Schiff-base intermediate with substrate" evidence="8">
    <location>
        <position position="143"/>
    </location>
</feature>
<dbReference type="PROSITE" id="PS01028">
    <property type="entry name" value="DEHYDROQUINASE_I"/>
    <property type="match status" value="1"/>
</dbReference>
<feature type="active site" description="Proton donor/acceptor" evidence="8">
    <location>
        <position position="119"/>
    </location>
</feature>
<evidence type="ECO:0000256" key="9">
    <source>
        <dbReference type="HAMAP-Rule" id="MF_00222"/>
    </source>
</evidence>
<comment type="function">
    <text evidence="9">Involved in the biosynthesis of the chorismate, which leads to the biosynthesis of aromatic amino acids. Catalyzes the reversible NADPH linked reduction of 3-dehydroshikimate (DHSA) to yield shikimate (SA).</text>
</comment>
<dbReference type="InterPro" id="IPR011342">
    <property type="entry name" value="Shikimate_DH"/>
</dbReference>
<feature type="binding site" evidence="9">
    <location>
        <position position="469"/>
    </location>
    <ligand>
        <name>shikimate</name>
        <dbReference type="ChEBI" id="CHEBI:36208"/>
    </ligand>
</feature>
<feature type="binding site" evidence="8">
    <location>
        <begin position="31"/>
        <end position="33"/>
    </location>
    <ligand>
        <name>3-dehydroquinate</name>
        <dbReference type="ChEBI" id="CHEBI:32364"/>
    </ligand>
</feature>
<feature type="binding site" evidence="9">
    <location>
        <position position="304"/>
    </location>
    <ligand>
        <name>NADP(+)</name>
        <dbReference type="ChEBI" id="CHEBI:58349"/>
    </ligand>
</feature>
<gene>
    <name evidence="9 12" type="primary">aroE</name>
    <name evidence="8" type="synonym">aroD</name>
    <name evidence="12" type="ORF">JYU14_00685</name>
</gene>
<dbReference type="HAMAP" id="MF_00222">
    <property type="entry name" value="Shikimate_DH_AroE"/>
    <property type="match status" value="1"/>
</dbReference>
<keyword evidence="8" id="KW-0704">Schiff base</keyword>
<comment type="caution">
    <text evidence="8">Lacks conserved residue(s) required for the propagation of feature annotation.</text>
</comment>
<dbReference type="InterPro" id="IPR022893">
    <property type="entry name" value="Shikimate_DH_fam"/>
</dbReference>
<feature type="binding site" evidence="8">
    <location>
        <position position="184"/>
    </location>
    <ligand>
        <name>3-dehydroquinate</name>
        <dbReference type="ChEBI" id="CHEBI:32364"/>
    </ligand>
</feature>
<feature type="binding site" evidence="9">
    <location>
        <position position="328"/>
    </location>
    <ligand>
        <name>shikimate</name>
        <dbReference type="ChEBI" id="CHEBI:36208"/>
    </ligand>
</feature>
<feature type="binding site" evidence="9">
    <location>
        <position position="462"/>
    </location>
    <ligand>
        <name>NADP(+)</name>
        <dbReference type="ChEBI" id="CHEBI:58349"/>
    </ligand>
</feature>
<comment type="catalytic activity">
    <reaction evidence="7 9">
        <text>shikimate + NADP(+) = 3-dehydroshikimate + NADPH + H(+)</text>
        <dbReference type="Rhea" id="RHEA:17737"/>
        <dbReference type="ChEBI" id="CHEBI:15378"/>
        <dbReference type="ChEBI" id="CHEBI:16630"/>
        <dbReference type="ChEBI" id="CHEBI:36208"/>
        <dbReference type="ChEBI" id="CHEBI:57783"/>
        <dbReference type="ChEBI" id="CHEBI:58349"/>
        <dbReference type="EC" id="1.1.1.25"/>
    </reaction>
</comment>
<evidence type="ECO:0000256" key="4">
    <source>
        <dbReference type="ARBA" id="ARBA00023002"/>
    </source>
</evidence>
<dbReference type="EC" id="1.1.1.25" evidence="9"/>